<dbReference type="AlphaFoldDB" id="A0A1A2Z5V4"/>
<reference evidence="3 4" key="1">
    <citation type="submission" date="2016-06" db="EMBL/GenBank/DDBJ databases">
        <authorList>
            <person name="Kjaerup R.B."/>
            <person name="Dalgaard T.S."/>
            <person name="Juul-Madsen H.R."/>
        </authorList>
    </citation>
    <scope>NUCLEOTIDE SEQUENCE [LARGE SCALE GENOMIC DNA]</scope>
    <source>
        <strain evidence="3 4">E1334</strain>
    </source>
</reference>
<evidence type="ECO:0000256" key="1">
    <source>
        <dbReference type="SAM" id="MobiDB-lite"/>
    </source>
</evidence>
<keyword evidence="2" id="KW-1133">Transmembrane helix</keyword>
<keyword evidence="2" id="KW-0812">Transmembrane</keyword>
<dbReference type="EMBL" id="LZKI01000034">
    <property type="protein sequence ID" value="OBI45038.1"/>
    <property type="molecule type" value="Genomic_DNA"/>
</dbReference>
<feature type="region of interest" description="Disordered" evidence="1">
    <location>
        <begin position="53"/>
        <end position="72"/>
    </location>
</feature>
<keyword evidence="2" id="KW-0472">Membrane</keyword>
<organism evidence="3 4">
    <name type="scientific">Mycobacterium colombiense</name>
    <dbReference type="NCBI Taxonomy" id="339268"/>
    <lineage>
        <taxon>Bacteria</taxon>
        <taxon>Bacillati</taxon>
        <taxon>Actinomycetota</taxon>
        <taxon>Actinomycetes</taxon>
        <taxon>Mycobacteriales</taxon>
        <taxon>Mycobacteriaceae</taxon>
        <taxon>Mycobacterium</taxon>
        <taxon>Mycobacterium avium complex (MAC)</taxon>
    </lineage>
</organism>
<sequence>MAAGYPSTGVIETPPCHHGRVSTAIVVAVVVVLMLLGIGMVVNQLLRLRRYLRDSPTEQPRGADPEPPEHFG</sequence>
<name>A0A1A2Z5V4_9MYCO</name>
<evidence type="ECO:0000256" key="2">
    <source>
        <dbReference type="SAM" id="Phobius"/>
    </source>
</evidence>
<comment type="caution">
    <text evidence="3">The sequence shown here is derived from an EMBL/GenBank/DDBJ whole genome shotgun (WGS) entry which is preliminary data.</text>
</comment>
<evidence type="ECO:0000313" key="4">
    <source>
        <dbReference type="Proteomes" id="UP000091846"/>
    </source>
</evidence>
<dbReference type="OrthoDB" id="10008823at2"/>
<feature type="transmembrane region" description="Helical" evidence="2">
    <location>
        <begin position="24"/>
        <end position="46"/>
    </location>
</feature>
<proteinExistence type="predicted"/>
<gene>
    <name evidence="3" type="ORF">A5708_16205</name>
</gene>
<protein>
    <submittedName>
        <fullName evidence="3">Uncharacterized protein</fullName>
    </submittedName>
</protein>
<accession>A0A1A2Z5V4</accession>
<dbReference type="Proteomes" id="UP000091846">
    <property type="component" value="Unassembled WGS sequence"/>
</dbReference>
<evidence type="ECO:0000313" key="3">
    <source>
        <dbReference type="EMBL" id="OBI45038.1"/>
    </source>
</evidence>